<dbReference type="GeneID" id="108875776"/>
<dbReference type="SMART" id="SM00034">
    <property type="entry name" value="CLECT"/>
    <property type="match status" value="1"/>
</dbReference>
<evidence type="ECO:0000256" key="3">
    <source>
        <dbReference type="SAM" id="Coils"/>
    </source>
</evidence>
<feature type="coiled-coil region" evidence="3">
    <location>
        <begin position="93"/>
        <end position="141"/>
    </location>
</feature>
<dbReference type="AlphaFoldDB" id="A0AAJ7LD78"/>
<dbReference type="RefSeq" id="XP_018520423.1">
    <property type="nucleotide sequence ID" value="XM_018664907.2"/>
</dbReference>
<dbReference type="Gene3D" id="3.10.100.10">
    <property type="entry name" value="Mannose-Binding Protein A, subunit A"/>
    <property type="match status" value="1"/>
</dbReference>
<dbReference type="SUPFAM" id="SSF56436">
    <property type="entry name" value="C-type lectin-like"/>
    <property type="match status" value="1"/>
</dbReference>
<feature type="transmembrane region" description="Helical" evidence="4">
    <location>
        <begin position="30"/>
        <end position="48"/>
    </location>
</feature>
<keyword evidence="3" id="KW-0175">Coiled coil</keyword>
<dbReference type="InterPro" id="IPR001304">
    <property type="entry name" value="C-type_lectin-like"/>
</dbReference>
<dbReference type="PROSITE" id="PS50041">
    <property type="entry name" value="C_TYPE_LECTIN_2"/>
    <property type="match status" value="1"/>
</dbReference>
<organism evidence="6 7">
    <name type="scientific">Lates calcarifer</name>
    <name type="common">Barramundi</name>
    <name type="synonym">Holocentrus calcarifer</name>
    <dbReference type="NCBI Taxonomy" id="8187"/>
    <lineage>
        <taxon>Eukaryota</taxon>
        <taxon>Metazoa</taxon>
        <taxon>Chordata</taxon>
        <taxon>Craniata</taxon>
        <taxon>Vertebrata</taxon>
        <taxon>Euteleostomi</taxon>
        <taxon>Actinopterygii</taxon>
        <taxon>Neopterygii</taxon>
        <taxon>Teleostei</taxon>
        <taxon>Neoteleostei</taxon>
        <taxon>Acanthomorphata</taxon>
        <taxon>Carangaria</taxon>
        <taxon>Carangaria incertae sedis</taxon>
        <taxon>Centropomidae</taxon>
        <taxon>Lates</taxon>
    </lineage>
</organism>
<dbReference type="InterPro" id="IPR016187">
    <property type="entry name" value="CTDL_fold"/>
</dbReference>
<keyword evidence="2" id="KW-1015">Disulfide bond</keyword>
<name>A0AAJ7LD78_LATCA</name>
<dbReference type="Pfam" id="PF00059">
    <property type="entry name" value="Lectin_C"/>
    <property type="match status" value="1"/>
</dbReference>
<dbReference type="Proteomes" id="UP000694890">
    <property type="component" value="Linkage group LG5"/>
</dbReference>
<dbReference type="GO" id="GO:0030246">
    <property type="term" value="F:carbohydrate binding"/>
    <property type="evidence" value="ECO:0007669"/>
    <property type="project" value="UniProtKB-KW"/>
</dbReference>
<feature type="domain" description="C-type lectin" evidence="5">
    <location>
        <begin position="154"/>
        <end position="272"/>
    </location>
</feature>
<dbReference type="CDD" id="cd03590">
    <property type="entry name" value="CLECT_DC-SIGN_like"/>
    <property type="match status" value="1"/>
</dbReference>
<keyword evidence="4" id="KW-1133">Transmembrane helix</keyword>
<protein>
    <submittedName>
        <fullName evidence="7">C-type lectin domain family 4 member M</fullName>
    </submittedName>
</protein>
<proteinExistence type="predicted"/>
<accession>A0AAJ7LD78</accession>
<dbReference type="InterPro" id="IPR018378">
    <property type="entry name" value="C-type_lectin_CS"/>
</dbReference>
<reference evidence="7" key="1">
    <citation type="submission" date="2025-08" db="UniProtKB">
        <authorList>
            <consortium name="RefSeq"/>
        </authorList>
    </citation>
    <scope>IDENTIFICATION</scope>
    <source>
        <tissue evidence="7">Brain</tissue>
    </source>
</reference>
<dbReference type="PANTHER" id="PTHR22803">
    <property type="entry name" value="MANNOSE, PHOSPHOLIPASE, LECTIN RECEPTOR RELATED"/>
    <property type="match status" value="1"/>
</dbReference>
<keyword evidence="4" id="KW-0812">Transmembrane</keyword>
<sequence>MQQMEMLDSVNEQPRCGQKCRNTNQTERRFIQLLFLSFGVLCITQAILNVSLRLTLYSNKESTPPFCNTTHITDQNQKKKLGIDYDQKRLGDCNRLHERFNALTRDKNLLENRNTELNNRIMTLEEERDRLKMILRELSGSVTSQQCPTDWKNIRSRCYFLSSESKTWEESRRYCLSKGADLVVINTEQEQRDLYRLDGTSNLLFWIGLHDTGGTFKWVDGSALTKPFWQSGQPDRGGPNNREDCVEMYHSNPVLANWNDAPCGSKRHWLCEMDPFTS</sequence>
<dbReference type="InterPro" id="IPR033989">
    <property type="entry name" value="CD209-like_CTLD"/>
</dbReference>
<dbReference type="InterPro" id="IPR050111">
    <property type="entry name" value="C-type_lectin/snaclec_domain"/>
</dbReference>
<keyword evidence="1" id="KW-0430">Lectin</keyword>
<dbReference type="InterPro" id="IPR016186">
    <property type="entry name" value="C-type_lectin-like/link_sf"/>
</dbReference>
<dbReference type="KEGG" id="lcf:108875776"/>
<evidence type="ECO:0000256" key="1">
    <source>
        <dbReference type="ARBA" id="ARBA00022734"/>
    </source>
</evidence>
<evidence type="ECO:0000313" key="6">
    <source>
        <dbReference type="Proteomes" id="UP000694890"/>
    </source>
</evidence>
<keyword evidence="4" id="KW-0472">Membrane</keyword>
<evidence type="ECO:0000259" key="5">
    <source>
        <dbReference type="PROSITE" id="PS50041"/>
    </source>
</evidence>
<evidence type="ECO:0000256" key="4">
    <source>
        <dbReference type="SAM" id="Phobius"/>
    </source>
</evidence>
<dbReference type="PROSITE" id="PS00615">
    <property type="entry name" value="C_TYPE_LECTIN_1"/>
    <property type="match status" value="1"/>
</dbReference>
<gene>
    <name evidence="7" type="primary">LOC108875776</name>
</gene>
<evidence type="ECO:0000313" key="7">
    <source>
        <dbReference type="RefSeq" id="XP_018520423.1"/>
    </source>
</evidence>
<evidence type="ECO:0000256" key="2">
    <source>
        <dbReference type="ARBA" id="ARBA00023157"/>
    </source>
</evidence>